<name>K9AZ14_9STAP</name>
<dbReference type="PATRIC" id="fig|1229783.3.peg.1424"/>
<evidence type="ECO:0000313" key="1">
    <source>
        <dbReference type="EMBL" id="EKU47782.1"/>
    </source>
</evidence>
<evidence type="ECO:0000313" key="2">
    <source>
        <dbReference type="Proteomes" id="UP000009885"/>
    </source>
</evidence>
<accession>K9AZ14</accession>
<dbReference type="EMBL" id="AMSQ01000009">
    <property type="protein sequence ID" value="EKU47782.1"/>
    <property type="molecule type" value="Genomic_DNA"/>
</dbReference>
<dbReference type="InterPro" id="IPR029058">
    <property type="entry name" value="AB_hydrolase_fold"/>
</dbReference>
<dbReference type="RefSeq" id="WP_009383712.1">
    <property type="nucleotide sequence ID" value="NZ_AMSQ01000009.1"/>
</dbReference>
<organism evidence="1 2">
    <name type="scientific">Staphylococcus massiliensis S46</name>
    <dbReference type="NCBI Taxonomy" id="1229783"/>
    <lineage>
        <taxon>Bacteria</taxon>
        <taxon>Bacillati</taxon>
        <taxon>Bacillota</taxon>
        <taxon>Bacilli</taxon>
        <taxon>Bacillales</taxon>
        <taxon>Staphylococcaceae</taxon>
        <taxon>Staphylococcus</taxon>
    </lineage>
</organism>
<protein>
    <recommendedName>
        <fullName evidence="3">Glycosyl transferase</fullName>
    </recommendedName>
</protein>
<gene>
    <name evidence="1" type="ORF">C273_07057</name>
</gene>
<dbReference type="STRING" id="1229783.C273_07057"/>
<evidence type="ECO:0008006" key="3">
    <source>
        <dbReference type="Google" id="ProtNLM"/>
    </source>
</evidence>
<dbReference type="eggNOG" id="COG1073">
    <property type="taxonomic scope" value="Bacteria"/>
</dbReference>
<dbReference type="AlphaFoldDB" id="K9AZ14"/>
<proteinExistence type="predicted"/>
<dbReference type="OrthoDB" id="7335480at2"/>
<dbReference type="SUPFAM" id="SSF53474">
    <property type="entry name" value="alpha/beta-Hydrolases"/>
    <property type="match status" value="1"/>
</dbReference>
<keyword evidence="2" id="KW-1185">Reference proteome</keyword>
<dbReference type="Proteomes" id="UP000009885">
    <property type="component" value="Unassembled WGS sequence"/>
</dbReference>
<sequence length="272" mass="31512">MKKIKFEELNKGTILDNNDDHVVVEKDGLDIHLKIHLKPNAKAIVVFSNGAVNTSKKTPPVFMRSSWVNDMPYSAIYIDDRTLHNKNIRIGWGLGTKERHYLIDYSEIIRKICSSINYEGQDVYYFGSSAGGFMSMALATMHNASSAIVNNPQAYVFNYKQLAVKKVMTTCYDMDSIDKFKKTYPDRLSITTMFKKFKRTPDVYYLQNRLCESDMKNHVYPMMKMMDKYKINSKPINFMLYNDIESGHEPMSKEKTLKIIGNIIDKDFQVIK</sequence>
<dbReference type="Gene3D" id="3.40.50.1820">
    <property type="entry name" value="alpha/beta hydrolase"/>
    <property type="match status" value="1"/>
</dbReference>
<reference evidence="1 2" key="1">
    <citation type="journal article" date="2013" name="Genome Announc.">
        <title>Genome Sequence of Staphylococcus massiliensis Strain S46, Isolated from the Surface of Healthy Human Skin.</title>
        <authorList>
            <person name="Srivastav R."/>
            <person name="Singh A."/>
            <person name="Jangir P.K."/>
            <person name="Kumari C."/>
            <person name="Muduli S."/>
            <person name="Sharma R."/>
        </authorList>
    </citation>
    <scope>NUCLEOTIDE SEQUENCE [LARGE SCALE GENOMIC DNA]</scope>
    <source>
        <strain evidence="1 2">S46</strain>
    </source>
</reference>
<comment type="caution">
    <text evidence="1">The sequence shown here is derived from an EMBL/GenBank/DDBJ whole genome shotgun (WGS) entry which is preliminary data.</text>
</comment>